<gene>
    <name evidence="2" type="ORF">D5H78_06820</name>
</gene>
<dbReference type="InterPro" id="IPR027417">
    <property type="entry name" value="P-loop_NTPase"/>
</dbReference>
<sequence length="326" mass="34271">MRPGPPLGALGAGRPHRPAAPAARHGGRGPRRGPAPGRRRPGRARARPARRRRARAGRRRRAGPAPEGRAGARRRRRRRVPRPGRGDAVDLSVGGGAGPAVAGPGTCGPVTNGDECRVDVPVVPHPAVVVLVGPSSSGKTTLRGALVRAGVDPGHVVSLDDLRRSARAAHVRSGREPRALQDYSLTAVRRAEAAQRALLEAGHGYVADATHLRRPSRIAHVVAADRAGLPAVALLTPAEPLDVLARRTEARPEDEQVPRYALAAQHHRRSLLSCELLRAEGFSLVAEVHPGAPLRLAPALVDLREGVRLLGARGPEGLPGTPGRPS</sequence>
<dbReference type="Pfam" id="PF13671">
    <property type="entry name" value="AAA_33"/>
    <property type="match status" value="1"/>
</dbReference>
<feature type="compositionally biased region" description="Basic residues" evidence="1">
    <location>
        <begin position="25"/>
        <end position="62"/>
    </location>
</feature>
<feature type="compositionally biased region" description="Low complexity" evidence="1">
    <location>
        <begin position="7"/>
        <end position="24"/>
    </location>
</feature>
<evidence type="ECO:0000313" key="2">
    <source>
        <dbReference type="EMBL" id="RJK97215.1"/>
    </source>
</evidence>
<feature type="compositionally biased region" description="Basic residues" evidence="1">
    <location>
        <begin position="71"/>
        <end position="82"/>
    </location>
</feature>
<name>A0A3A3Z1V0_9ACTN</name>
<reference evidence="2 3" key="1">
    <citation type="submission" date="2018-09" db="EMBL/GenBank/DDBJ databases">
        <title>YIM 75000 draft genome.</title>
        <authorList>
            <person name="Tang S."/>
            <person name="Feng Y."/>
        </authorList>
    </citation>
    <scope>NUCLEOTIDE SEQUENCE [LARGE SCALE GENOMIC DNA]</scope>
    <source>
        <strain evidence="2 3">YIM 75000</strain>
    </source>
</reference>
<feature type="region of interest" description="Disordered" evidence="1">
    <location>
        <begin position="1"/>
        <end position="105"/>
    </location>
</feature>
<comment type="caution">
    <text evidence="2">The sequence shown here is derived from an EMBL/GenBank/DDBJ whole genome shotgun (WGS) entry which is preliminary data.</text>
</comment>
<dbReference type="Proteomes" id="UP000265614">
    <property type="component" value="Unassembled WGS sequence"/>
</dbReference>
<accession>A0A3A3Z1V0</accession>
<dbReference type="EMBL" id="QZEZ01000002">
    <property type="protein sequence ID" value="RJK97215.1"/>
    <property type="molecule type" value="Genomic_DNA"/>
</dbReference>
<dbReference type="Gene3D" id="3.40.50.300">
    <property type="entry name" value="P-loop containing nucleotide triphosphate hydrolases"/>
    <property type="match status" value="1"/>
</dbReference>
<evidence type="ECO:0000313" key="3">
    <source>
        <dbReference type="Proteomes" id="UP000265614"/>
    </source>
</evidence>
<keyword evidence="3" id="KW-1185">Reference proteome</keyword>
<dbReference type="AlphaFoldDB" id="A0A3A3Z1V0"/>
<protein>
    <submittedName>
        <fullName evidence="2">Uncharacterized protein</fullName>
    </submittedName>
</protein>
<proteinExistence type="predicted"/>
<dbReference type="SUPFAM" id="SSF52540">
    <property type="entry name" value="P-loop containing nucleoside triphosphate hydrolases"/>
    <property type="match status" value="1"/>
</dbReference>
<dbReference type="OrthoDB" id="5197146at2"/>
<organism evidence="2 3">
    <name type="scientific">Vallicoccus soli</name>
    <dbReference type="NCBI Taxonomy" id="2339232"/>
    <lineage>
        <taxon>Bacteria</taxon>
        <taxon>Bacillati</taxon>
        <taxon>Actinomycetota</taxon>
        <taxon>Actinomycetes</taxon>
        <taxon>Motilibacterales</taxon>
        <taxon>Vallicoccaceae</taxon>
        <taxon>Vallicoccus</taxon>
    </lineage>
</organism>
<evidence type="ECO:0000256" key="1">
    <source>
        <dbReference type="SAM" id="MobiDB-lite"/>
    </source>
</evidence>